<dbReference type="PANTHER" id="PTHR31676:SF10">
    <property type="entry name" value="EXPRESSED PROTEIN"/>
    <property type="match status" value="1"/>
</dbReference>
<comment type="caution">
    <text evidence="2">The sequence shown here is derived from an EMBL/GenBank/DDBJ whole genome shotgun (WGS) entry which is preliminary data.</text>
</comment>
<protein>
    <recommendedName>
        <fullName evidence="4">DUF538 domain-containing protein</fullName>
    </recommendedName>
</protein>
<reference evidence="2 3" key="1">
    <citation type="journal article" date="2017" name="Mol. Plant">
        <title>The Genome of Medicinal Plant Macleaya cordata Provides New Insights into Benzylisoquinoline Alkaloids Metabolism.</title>
        <authorList>
            <person name="Liu X."/>
            <person name="Liu Y."/>
            <person name="Huang P."/>
            <person name="Ma Y."/>
            <person name="Qing Z."/>
            <person name="Tang Q."/>
            <person name="Cao H."/>
            <person name="Cheng P."/>
            <person name="Zheng Y."/>
            <person name="Yuan Z."/>
            <person name="Zhou Y."/>
            <person name="Liu J."/>
            <person name="Tang Z."/>
            <person name="Zhuo Y."/>
            <person name="Zhang Y."/>
            <person name="Yu L."/>
            <person name="Huang J."/>
            <person name="Yang P."/>
            <person name="Peng Q."/>
            <person name="Zhang J."/>
            <person name="Jiang W."/>
            <person name="Zhang Z."/>
            <person name="Lin K."/>
            <person name="Ro D.K."/>
            <person name="Chen X."/>
            <person name="Xiong X."/>
            <person name="Shang Y."/>
            <person name="Huang S."/>
            <person name="Zeng J."/>
        </authorList>
    </citation>
    <scope>NUCLEOTIDE SEQUENCE [LARGE SCALE GENOMIC DNA]</scope>
    <source>
        <strain evidence="3">cv. BLH2017</strain>
        <tissue evidence="2">Root</tissue>
    </source>
</reference>
<feature type="region of interest" description="Disordered" evidence="1">
    <location>
        <begin position="143"/>
        <end position="165"/>
    </location>
</feature>
<dbReference type="STRING" id="56857.A0A200PNW7"/>
<dbReference type="SUPFAM" id="SSF141562">
    <property type="entry name" value="At5g01610-like"/>
    <property type="match status" value="1"/>
</dbReference>
<sequence>MASPHEAIEKYKRNAEIHNSSEALCKQKSLELLEELSLPKGLLPLDDLTEIGYNREAGFIWLKQKKKKEHFFSCTGATVSYVPEVTAFVEKHRMKKLTGVKAKKFLFWVYLSTEIYIDDDPSNYGAIFCKLSGGLSFPLPVSAFEEEEKEDDDDDDDDDDEKREN</sequence>
<dbReference type="PANTHER" id="PTHR31676">
    <property type="entry name" value="T31J12.3 PROTEIN-RELATED"/>
    <property type="match status" value="1"/>
</dbReference>
<name>A0A200PNW7_MACCD</name>
<dbReference type="AlphaFoldDB" id="A0A200PNW7"/>
<organism evidence="2 3">
    <name type="scientific">Macleaya cordata</name>
    <name type="common">Five-seeded plume-poppy</name>
    <name type="synonym">Bocconia cordata</name>
    <dbReference type="NCBI Taxonomy" id="56857"/>
    <lineage>
        <taxon>Eukaryota</taxon>
        <taxon>Viridiplantae</taxon>
        <taxon>Streptophyta</taxon>
        <taxon>Embryophyta</taxon>
        <taxon>Tracheophyta</taxon>
        <taxon>Spermatophyta</taxon>
        <taxon>Magnoliopsida</taxon>
        <taxon>Ranunculales</taxon>
        <taxon>Papaveraceae</taxon>
        <taxon>Papaveroideae</taxon>
        <taxon>Macleaya</taxon>
    </lineage>
</organism>
<dbReference type="Proteomes" id="UP000195402">
    <property type="component" value="Unassembled WGS sequence"/>
</dbReference>
<proteinExistence type="predicted"/>
<gene>
    <name evidence="2" type="ORF">BVC80_8597g12</name>
</gene>
<dbReference type="OMA" id="ASEMYIE"/>
<evidence type="ECO:0000256" key="1">
    <source>
        <dbReference type="SAM" id="MobiDB-lite"/>
    </source>
</evidence>
<accession>A0A200PNW7</accession>
<evidence type="ECO:0000313" key="2">
    <source>
        <dbReference type="EMBL" id="OUZ99892.1"/>
    </source>
</evidence>
<dbReference type="InterPro" id="IPR007493">
    <property type="entry name" value="DUF538"/>
</dbReference>
<dbReference type="EMBL" id="MVGT01004387">
    <property type="protein sequence ID" value="OUZ99892.1"/>
    <property type="molecule type" value="Genomic_DNA"/>
</dbReference>
<dbReference type="InterPro" id="IPR036758">
    <property type="entry name" value="At5g01610-like"/>
</dbReference>
<dbReference type="Gene3D" id="2.30.240.10">
    <property type="entry name" value="At5g01610-like"/>
    <property type="match status" value="1"/>
</dbReference>
<feature type="compositionally biased region" description="Acidic residues" evidence="1">
    <location>
        <begin position="144"/>
        <end position="165"/>
    </location>
</feature>
<evidence type="ECO:0008006" key="4">
    <source>
        <dbReference type="Google" id="ProtNLM"/>
    </source>
</evidence>
<dbReference type="FunCoup" id="A0A200PNW7">
    <property type="interactions" value="84"/>
</dbReference>
<evidence type="ECO:0000313" key="3">
    <source>
        <dbReference type="Proteomes" id="UP000195402"/>
    </source>
</evidence>
<dbReference type="Pfam" id="PF04398">
    <property type="entry name" value="DUF538"/>
    <property type="match status" value="1"/>
</dbReference>
<keyword evidence="3" id="KW-1185">Reference proteome</keyword>
<dbReference type="InParanoid" id="A0A200PNW7"/>